<evidence type="ECO:0000256" key="1">
    <source>
        <dbReference type="SAM" id="Phobius"/>
    </source>
</evidence>
<sequence length="66" mass="6748">MCGTSFGTGGNMAVTIILAAAVAVYAGFVIRKKVKDIKNGKFCGCGGNCRECGRGCGGQKKNGDEK</sequence>
<accession>A0ABQ0C0T7</accession>
<dbReference type="Proteomes" id="UP001600941">
    <property type="component" value="Unassembled WGS sequence"/>
</dbReference>
<keyword evidence="1" id="KW-0472">Membrane</keyword>
<evidence type="ECO:0000313" key="3">
    <source>
        <dbReference type="Proteomes" id="UP001600941"/>
    </source>
</evidence>
<name>A0ABQ0C0T7_9FIRM</name>
<keyword evidence="1" id="KW-0812">Transmembrane</keyword>
<gene>
    <name evidence="2" type="ORF">K340107D12_52230</name>
</gene>
<proteinExistence type="predicted"/>
<comment type="caution">
    <text evidence="2">The sequence shown here is derived from an EMBL/GenBank/DDBJ whole genome shotgun (WGS) entry which is preliminary data.</text>
</comment>
<feature type="transmembrane region" description="Helical" evidence="1">
    <location>
        <begin position="12"/>
        <end position="30"/>
    </location>
</feature>
<keyword evidence="3" id="KW-1185">Reference proteome</keyword>
<dbReference type="Pfam" id="PF12669">
    <property type="entry name" value="FeoB_associated"/>
    <property type="match status" value="1"/>
</dbReference>
<reference evidence="2 3" key="1">
    <citation type="submission" date="2024-04" db="EMBL/GenBank/DDBJ databases">
        <title>Defined microbial consortia suppress multidrug-resistant proinflammatory Enterobacteriaceae via ecological control.</title>
        <authorList>
            <person name="Furuichi M."/>
            <person name="Kawaguchi T."/>
            <person name="Pust M."/>
            <person name="Yasuma K."/>
            <person name="Plichta D."/>
            <person name="Hasegawa N."/>
            <person name="Ohya T."/>
            <person name="Bhattarai S."/>
            <person name="Sasajima S."/>
            <person name="Aoto Y."/>
            <person name="Tuganbaev T."/>
            <person name="Yaginuma M."/>
            <person name="Ueda M."/>
            <person name="Okahashi N."/>
            <person name="Amafuji K."/>
            <person name="Kiridooshi Y."/>
            <person name="Sugita K."/>
            <person name="Strazar M."/>
            <person name="Skelly A."/>
            <person name="Suda W."/>
            <person name="Hattori M."/>
            <person name="Nakamoto N."/>
            <person name="Caballero S."/>
            <person name="Norman J."/>
            <person name="Olle B."/>
            <person name="Tanoue T."/>
            <person name="Arita M."/>
            <person name="Bucci V."/>
            <person name="Atarashi K."/>
            <person name="Xavier R."/>
            <person name="Honda K."/>
        </authorList>
    </citation>
    <scope>NUCLEOTIDE SEQUENCE [LARGE SCALE GENOMIC DNA]</scope>
    <source>
        <strain evidence="3">k34-0107-D12</strain>
    </source>
</reference>
<protein>
    <recommendedName>
        <fullName evidence="4">FeoB-associated Cys-rich membrane protein</fullName>
    </recommendedName>
</protein>
<evidence type="ECO:0000313" key="2">
    <source>
        <dbReference type="EMBL" id="GAA6502407.1"/>
    </source>
</evidence>
<organism evidence="2 3">
    <name type="scientific">Blautia parvula</name>
    <dbReference type="NCBI Taxonomy" id="2877527"/>
    <lineage>
        <taxon>Bacteria</taxon>
        <taxon>Bacillati</taxon>
        <taxon>Bacillota</taxon>
        <taxon>Clostridia</taxon>
        <taxon>Lachnospirales</taxon>
        <taxon>Lachnospiraceae</taxon>
        <taxon>Blautia</taxon>
    </lineage>
</organism>
<evidence type="ECO:0008006" key="4">
    <source>
        <dbReference type="Google" id="ProtNLM"/>
    </source>
</evidence>
<keyword evidence="1" id="KW-1133">Transmembrane helix</keyword>
<dbReference type="EMBL" id="BAABZQ010000001">
    <property type="protein sequence ID" value="GAA6502407.1"/>
    <property type="molecule type" value="Genomic_DNA"/>
</dbReference>